<accession>A0AAD3DD94</accession>
<feature type="non-terminal residue" evidence="1">
    <location>
        <position position="148"/>
    </location>
</feature>
<reference evidence="1 2" key="1">
    <citation type="journal article" date="2021" name="Sci. Rep.">
        <title>Genome sequencing of the multicellular alga Astrephomene provides insights into convergent evolution of germ-soma differentiation.</title>
        <authorList>
            <person name="Yamashita S."/>
            <person name="Yamamoto K."/>
            <person name="Matsuzaki R."/>
            <person name="Suzuki S."/>
            <person name="Yamaguchi H."/>
            <person name="Hirooka S."/>
            <person name="Minakuchi Y."/>
            <person name="Miyagishima S."/>
            <person name="Kawachi M."/>
            <person name="Toyoda A."/>
            <person name="Nozaki H."/>
        </authorList>
    </citation>
    <scope>NUCLEOTIDE SEQUENCE [LARGE SCALE GENOMIC DNA]</scope>
    <source>
        <strain evidence="1 2">NIES-4017</strain>
    </source>
</reference>
<comment type="caution">
    <text evidence="1">The sequence shown here is derived from an EMBL/GenBank/DDBJ whole genome shotgun (WGS) entry which is preliminary data.</text>
</comment>
<dbReference type="InterPro" id="IPR045864">
    <property type="entry name" value="aa-tRNA-synth_II/BPL/LPL"/>
</dbReference>
<name>A0AAD3DD94_9CHLO</name>
<organism evidence="1 2">
    <name type="scientific">Astrephomene gubernaculifera</name>
    <dbReference type="NCBI Taxonomy" id="47775"/>
    <lineage>
        <taxon>Eukaryota</taxon>
        <taxon>Viridiplantae</taxon>
        <taxon>Chlorophyta</taxon>
        <taxon>core chlorophytes</taxon>
        <taxon>Chlorophyceae</taxon>
        <taxon>CS clade</taxon>
        <taxon>Chlamydomonadales</taxon>
        <taxon>Astrephomenaceae</taxon>
        <taxon>Astrephomene</taxon>
    </lineage>
</organism>
<dbReference type="Proteomes" id="UP001054857">
    <property type="component" value="Unassembled WGS sequence"/>
</dbReference>
<evidence type="ECO:0000313" key="1">
    <source>
        <dbReference type="EMBL" id="GFR39625.1"/>
    </source>
</evidence>
<protein>
    <submittedName>
        <fullName evidence="1">Uncharacterized protein</fullName>
    </submittedName>
</protein>
<feature type="non-terminal residue" evidence="1">
    <location>
        <position position="1"/>
    </location>
</feature>
<evidence type="ECO:0000313" key="2">
    <source>
        <dbReference type="Proteomes" id="UP001054857"/>
    </source>
</evidence>
<sequence>EGGGGSGGGGGTALPYDGLELPGAPRVAHAQVRDDVIRAVRSSFECHGARSFYSSQVGYAYPGLAPDAVRLLSPHGALLAMRHEMRYPFALWLVQQAAMAPVGALDTLRRYDISYVMRCGRARSLPSSYCQADLDLLHPAGGGGGGAG</sequence>
<gene>
    <name evidence="1" type="ORF">Agub_g89</name>
</gene>
<keyword evidence="2" id="KW-1185">Reference proteome</keyword>
<proteinExistence type="predicted"/>
<dbReference type="EMBL" id="BMAR01000001">
    <property type="protein sequence ID" value="GFR39625.1"/>
    <property type="molecule type" value="Genomic_DNA"/>
</dbReference>
<dbReference type="AlphaFoldDB" id="A0AAD3DD94"/>
<dbReference type="Gene3D" id="3.30.930.10">
    <property type="entry name" value="Bira Bifunctional Protein, Domain 2"/>
    <property type="match status" value="1"/>
</dbReference>